<dbReference type="EMBL" id="JACIEF010000001">
    <property type="protein sequence ID" value="MBB4106743.1"/>
    <property type="molecule type" value="Genomic_DNA"/>
</dbReference>
<dbReference type="InterPro" id="IPR001466">
    <property type="entry name" value="Beta-lactam-related"/>
</dbReference>
<dbReference type="PANTHER" id="PTHR43283:SF18">
    <property type="match status" value="1"/>
</dbReference>
<dbReference type="RefSeq" id="WP_229685079.1">
    <property type="nucleotide sequence ID" value="NZ_BMHZ01000002.1"/>
</dbReference>
<dbReference type="InterPro" id="IPR050789">
    <property type="entry name" value="Diverse_Enzym_Activities"/>
</dbReference>
<dbReference type="Gene3D" id="3.40.710.10">
    <property type="entry name" value="DD-peptidase/beta-lactamase superfamily"/>
    <property type="match status" value="1"/>
</dbReference>
<name>A0A7W6K7R1_9SPHI</name>
<dbReference type="Pfam" id="PF00144">
    <property type="entry name" value="Beta-lactamase"/>
    <property type="match status" value="1"/>
</dbReference>
<evidence type="ECO:0000313" key="2">
    <source>
        <dbReference type="EMBL" id="MBB4106743.1"/>
    </source>
</evidence>
<sequence length="404" mass="45522">MKISGSKKSFTPVRVLIWLSLMLVGMHGYGQTRHITKLDGGKITTAEIDTFIKSAMEAAKVQGVNLAILNNNKIAYVQSYGFRNKPKNALADTATIVYGASFSKAVFGYLIMKLVGEKVLELDTPLYHYLKQPIASYKYFADLKDDDRWKQITARMCLSHTTGLPNVRYFNPITNAEDSVGVMKIYFTPGSKYAYSGEGFRLLQMVVEEITNTKIHQLAKEKIFEPLNMKRTGYIWYESFGDDNVAVGHLNDGSIDVKRKRKEAVAGGSLVTTIADYAKFIQQVMQRRALSKKSYDTMLSPQIAIHSVTQFPPITQEITTENDAIQLSYGLGWGLINCPAYGRAFFKEGNGGSWRNYNINFRDKGISIILMTNSENGETIFQPVIEKLLGKTCIPWKWNGYHPY</sequence>
<feature type="domain" description="Beta-lactamase-related" evidence="1">
    <location>
        <begin position="49"/>
        <end position="377"/>
    </location>
</feature>
<evidence type="ECO:0000259" key="1">
    <source>
        <dbReference type="Pfam" id="PF00144"/>
    </source>
</evidence>
<gene>
    <name evidence="2" type="ORF">GGQ60_000703</name>
</gene>
<proteinExistence type="predicted"/>
<dbReference type="PANTHER" id="PTHR43283">
    <property type="entry name" value="BETA-LACTAMASE-RELATED"/>
    <property type="match status" value="1"/>
</dbReference>
<comment type="caution">
    <text evidence="2">The sequence shown here is derived from an EMBL/GenBank/DDBJ whole genome shotgun (WGS) entry which is preliminary data.</text>
</comment>
<protein>
    <submittedName>
        <fullName evidence="2">CubicO group peptidase (Beta-lactamase class C family)</fullName>
    </submittedName>
</protein>
<dbReference type="InterPro" id="IPR012338">
    <property type="entry name" value="Beta-lactam/transpept-like"/>
</dbReference>
<dbReference type="Proteomes" id="UP000532273">
    <property type="component" value="Unassembled WGS sequence"/>
</dbReference>
<dbReference type="SUPFAM" id="SSF56601">
    <property type="entry name" value="beta-lactamase/transpeptidase-like"/>
    <property type="match status" value="1"/>
</dbReference>
<accession>A0A7W6K7R1</accession>
<evidence type="ECO:0000313" key="3">
    <source>
        <dbReference type="Proteomes" id="UP000532273"/>
    </source>
</evidence>
<dbReference type="AlphaFoldDB" id="A0A7W6K7R1"/>
<reference evidence="2 3" key="1">
    <citation type="submission" date="2020-08" db="EMBL/GenBank/DDBJ databases">
        <title>Genomic Encyclopedia of Type Strains, Phase IV (KMG-IV): sequencing the most valuable type-strain genomes for metagenomic binning, comparative biology and taxonomic classification.</title>
        <authorList>
            <person name="Goeker M."/>
        </authorList>
    </citation>
    <scope>NUCLEOTIDE SEQUENCE [LARGE SCALE GENOMIC DNA]</scope>
    <source>
        <strain evidence="2 3">DSM 100774</strain>
    </source>
</reference>
<organism evidence="2 3">
    <name type="scientific">Pedobacter zeae</name>
    <dbReference type="NCBI Taxonomy" id="1737356"/>
    <lineage>
        <taxon>Bacteria</taxon>
        <taxon>Pseudomonadati</taxon>
        <taxon>Bacteroidota</taxon>
        <taxon>Sphingobacteriia</taxon>
        <taxon>Sphingobacteriales</taxon>
        <taxon>Sphingobacteriaceae</taxon>
        <taxon>Pedobacter</taxon>
    </lineage>
</organism>